<feature type="region of interest" description="Disordered" evidence="1">
    <location>
        <begin position="1"/>
        <end position="75"/>
    </location>
</feature>
<gene>
    <name evidence="2" type="ORF">PCON_10938</name>
</gene>
<name>U4L4D7_PYROM</name>
<proteinExistence type="predicted"/>
<evidence type="ECO:0000256" key="1">
    <source>
        <dbReference type="SAM" id="MobiDB-lite"/>
    </source>
</evidence>
<keyword evidence="3" id="KW-1185">Reference proteome</keyword>
<organism evidence="2 3">
    <name type="scientific">Pyronema omphalodes (strain CBS 100304)</name>
    <name type="common">Pyronema confluens</name>
    <dbReference type="NCBI Taxonomy" id="1076935"/>
    <lineage>
        <taxon>Eukaryota</taxon>
        <taxon>Fungi</taxon>
        <taxon>Dikarya</taxon>
        <taxon>Ascomycota</taxon>
        <taxon>Pezizomycotina</taxon>
        <taxon>Pezizomycetes</taxon>
        <taxon>Pezizales</taxon>
        <taxon>Pyronemataceae</taxon>
        <taxon>Pyronema</taxon>
    </lineage>
</organism>
<feature type="compositionally biased region" description="Low complexity" evidence="1">
    <location>
        <begin position="36"/>
        <end position="52"/>
    </location>
</feature>
<evidence type="ECO:0000313" key="3">
    <source>
        <dbReference type="Proteomes" id="UP000018144"/>
    </source>
</evidence>
<dbReference type="EMBL" id="HF935612">
    <property type="protein sequence ID" value="CCX11344.1"/>
    <property type="molecule type" value="Genomic_DNA"/>
</dbReference>
<evidence type="ECO:0000313" key="2">
    <source>
        <dbReference type="EMBL" id="CCX11344.1"/>
    </source>
</evidence>
<reference evidence="2 3" key="1">
    <citation type="journal article" date="2013" name="PLoS Genet.">
        <title>The genome and development-dependent transcriptomes of Pyronema confluens: a window into fungal evolution.</title>
        <authorList>
            <person name="Traeger S."/>
            <person name="Altegoer F."/>
            <person name="Freitag M."/>
            <person name="Gabaldon T."/>
            <person name="Kempken F."/>
            <person name="Kumar A."/>
            <person name="Marcet-Houben M."/>
            <person name="Poggeler S."/>
            <person name="Stajich J.E."/>
            <person name="Nowrousian M."/>
        </authorList>
    </citation>
    <scope>NUCLEOTIDE SEQUENCE [LARGE SCALE GENOMIC DNA]</scope>
    <source>
        <strain evidence="3">CBS 100304</strain>
        <tissue evidence="2">Vegetative mycelium</tissue>
    </source>
</reference>
<dbReference type="AlphaFoldDB" id="U4L4D7"/>
<sequence length="75" mass="8053">MTRDKRQFDATESGDMVLTRQPKDADSLGQGQPECSPSFSSQGASASSVTFSTAPRPELGTLEVDERTVAEMART</sequence>
<feature type="compositionally biased region" description="Basic and acidic residues" evidence="1">
    <location>
        <begin position="64"/>
        <end position="75"/>
    </location>
</feature>
<dbReference type="Proteomes" id="UP000018144">
    <property type="component" value="Unassembled WGS sequence"/>
</dbReference>
<protein>
    <submittedName>
        <fullName evidence="2">Uncharacterized protein</fullName>
    </submittedName>
</protein>
<accession>U4L4D7</accession>